<name>A0AA38GJB1_TAXCH</name>
<feature type="non-terminal residue" evidence="2">
    <location>
        <position position="113"/>
    </location>
</feature>
<gene>
    <name evidence="2" type="ORF">KI387_005162</name>
</gene>
<dbReference type="Proteomes" id="UP000824469">
    <property type="component" value="Unassembled WGS sequence"/>
</dbReference>
<accession>A0AA38GJB1</accession>
<feature type="non-terminal residue" evidence="2">
    <location>
        <position position="1"/>
    </location>
</feature>
<dbReference type="AlphaFoldDB" id="A0AA38GJB1"/>
<protein>
    <submittedName>
        <fullName evidence="2">Uncharacterized protein</fullName>
    </submittedName>
</protein>
<sequence length="113" mass="12861">FEKVISNLSTKEEECERLRNKPCEVCVDGQVDFKEVVFNLQGDLAFHRMENIKLKGEIKDMSATLKAKDEEFIKLREENHTLKTKEVEKPILTDPAVGPSSKASDDDGVHDKK</sequence>
<feature type="region of interest" description="Disordered" evidence="1">
    <location>
        <begin position="84"/>
        <end position="113"/>
    </location>
</feature>
<evidence type="ECO:0000256" key="1">
    <source>
        <dbReference type="SAM" id="MobiDB-lite"/>
    </source>
</evidence>
<feature type="compositionally biased region" description="Basic and acidic residues" evidence="1">
    <location>
        <begin position="103"/>
        <end position="113"/>
    </location>
</feature>
<comment type="caution">
    <text evidence="2">The sequence shown here is derived from an EMBL/GenBank/DDBJ whole genome shotgun (WGS) entry which is preliminary data.</text>
</comment>
<dbReference type="EMBL" id="JAHRHJ020000002">
    <property type="protein sequence ID" value="KAH9324984.1"/>
    <property type="molecule type" value="Genomic_DNA"/>
</dbReference>
<evidence type="ECO:0000313" key="3">
    <source>
        <dbReference type="Proteomes" id="UP000824469"/>
    </source>
</evidence>
<evidence type="ECO:0000313" key="2">
    <source>
        <dbReference type="EMBL" id="KAH9324984.1"/>
    </source>
</evidence>
<organism evidence="2 3">
    <name type="scientific">Taxus chinensis</name>
    <name type="common">Chinese yew</name>
    <name type="synonym">Taxus wallichiana var. chinensis</name>
    <dbReference type="NCBI Taxonomy" id="29808"/>
    <lineage>
        <taxon>Eukaryota</taxon>
        <taxon>Viridiplantae</taxon>
        <taxon>Streptophyta</taxon>
        <taxon>Embryophyta</taxon>
        <taxon>Tracheophyta</taxon>
        <taxon>Spermatophyta</taxon>
        <taxon>Pinopsida</taxon>
        <taxon>Pinidae</taxon>
        <taxon>Conifers II</taxon>
        <taxon>Cupressales</taxon>
        <taxon>Taxaceae</taxon>
        <taxon>Taxus</taxon>
    </lineage>
</organism>
<reference evidence="2 3" key="1">
    <citation type="journal article" date="2021" name="Nat. Plants">
        <title>The Taxus genome provides insights into paclitaxel biosynthesis.</title>
        <authorList>
            <person name="Xiong X."/>
            <person name="Gou J."/>
            <person name="Liao Q."/>
            <person name="Li Y."/>
            <person name="Zhou Q."/>
            <person name="Bi G."/>
            <person name="Li C."/>
            <person name="Du R."/>
            <person name="Wang X."/>
            <person name="Sun T."/>
            <person name="Guo L."/>
            <person name="Liang H."/>
            <person name="Lu P."/>
            <person name="Wu Y."/>
            <person name="Zhang Z."/>
            <person name="Ro D.K."/>
            <person name="Shang Y."/>
            <person name="Huang S."/>
            <person name="Yan J."/>
        </authorList>
    </citation>
    <scope>NUCLEOTIDE SEQUENCE [LARGE SCALE GENOMIC DNA]</scope>
    <source>
        <strain evidence="2">Ta-2019</strain>
    </source>
</reference>
<keyword evidence="3" id="KW-1185">Reference proteome</keyword>
<proteinExistence type="predicted"/>